<dbReference type="InterPro" id="IPR022278">
    <property type="entry name" value="Pser_aminoTfrase"/>
</dbReference>
<keyword evidence="6" id="KW-0032">Aminotransferase</keyword>
<sequence length="385" mass="43434">MNLPDIRPDNPNFSSGPCSKRPNWSINNLEGALLGRSHRTPKCKDKLKEVITKSKSILGLPDDYHVGIMPGSDTGALEASMWCLLGNRGVDILAWENFGRDWILDVVEELKIEDKNIHLAPYGELPDLSKVDFSRDVIFTWNGTTSGIKVPNGDWIPDNREGLTICDATSAVFAMPVDYKKCDVITWSWQKALGGEAAHGMIALSPRAVERLENHQPTWPVPKVFRMASKKKFISGIFEGSTINTPSMLCVEDAIDVLNWAEDIGGLEALIKRSEESFSNIDSWINETSWVEFLSKDPDLRSNTSITFKISESWFLEKDEKQQKEIMKEIIGLLMKEEVAFDINSYAKAPPSFRVWGGSTVEPDNIKKLLPWIDWAYHQVRSNYV</sequence>
<keyword evidence="9" id="KW-0663">Pyridoxal phosphate</keyword>
<dbReference type="UniPathway" id="UPA00135">
    <property type="reaction ID" value="UER00197"/>
</dbReference>
<dbReference type="GO" id="GO:0019265">
    <property type="term" value="P:glycine biosynthetic process, by transamination of glyoxylate"/>
    <property type="evidence" value="ECO:0007669"/>
    <property type="project" value="TreeGrafter"/>
</dbReference>
<dbReference type="InterPro" id="IPR015421">
    <property type="entry name" value="PyrdxlP-dep_Trfase_major"/>
</dbReference>
<dbReference type="InterPro" id="IPR006271">
    <property type="entry name" value="Pser_aminoTfrase_methanosarc"/>
</dbReference>
<dbReference type="GO" id="GO:0008453">
    <property type="term" value="F:alanine-glyoxylate transaminase activity"/>
    <property type="evidence" value="ECO:0007669"/>
    <property type="project" value="TreeGrafter"/>
</dbReference>
<dbReference type="AlphaFoldDB" id="A0A382JYB2"/>
<dbReference type="NCBIfam" id="TIGR01365">
    <property type="entry name" value="serC_2"/>
    <property type="match status" value="1"/>
</dbReference>
<dbReference type="NCBIfam" id="NF002841">
    <property type="entry name" value="PRK03080.1-2"/>
    <property type="match status" value="1"/>
</dbReference>
<evidence type="ECO:0000256" key="5">
    <source>
        <dbReference type="ARBA" id="ARBA00022490"/>
    </source>
</evidence>
<evidence type="ECO:0000256" key="6">
    <source>
        <dbReference type="ARBA" id="ARBA00022576"/>
    </source>
</evidence>
<dbReference type="GO" id="GO:0004760">
    <property type="term" value="F:L-serine-pyruvate transaminase activity"/>
    <property type="evidence" value="ECO:0007669"/>
    <property type="project" value="TreeGrafter"/>
</dbReference>
<dbReference type="PANTHER" id="PTHR21152">
    <property type="entry name" value="AMINOTRANSFERASE CLASS V"/>
    <property type="match status" value="1"/>
</dbReference>
<comment type="cofactor">
    <cofactor evidence="1">
        <name>pyridoxal 5'-phosphate</name>
        <dbReference type="ChEBI" id="CHEBI:597326"/>
    </cofactor>
</comment>
<dbReference type="GO" id="GO:0006564">
    <property type="term" value="P:L-serine biosynthetic process"/>
    <property type="evidence" value="ECO:0007669"/>
    <property type="project" value="UniProtKB-KW"/>
</dbReference>
<proteinExistence type="inferred from homology"/>
<dbReference type="InterPro" id="IPR015422">
    <property type="entry name" value="PyrdxlP-dep_Trfase_small"/>
</dbReference>
<dbReference type="SUPFAM" id="SSF53383">
    <property type="entry name" value="PLP-dependent transferases"/>
    <property type="match status" value="1"/>
</dbReference>
<keyword evidence="5" id="KW-0963">Cytoplasm</keyword>
<reference evidence="11" key="1">
    <citation type="submission" date="2018-05" db="EMBL/GenBank/DDBJ databases">
        <authorList>
            <person name="Lanie J.A."/>
            <person name="Ng W.-L."/>
            <person name="Kazmierczak K.M."/>
            <person name="Andrzejewski T.M."/>
            <person name="Davidsen T.M."/>
            <person name="Wayne K.J."/>
            <person name="Tettelin H."/>
            <person name="Glass J.I."/>
            <person name="Rusch D."/>
            <person name="Podicherti R."/>
            <person name="Tsui H.-C.T."/>
            <person name="Winkler M.E."/>
        </authorList>
    </citation>
    <scope>NUCLEOTIDE SEQUENCE</scope>
</reference>
<comment type="pathway">
    <text evidence="2">Amino-acid biosynthesis; L-serine biosynthesis; L-serine from 3-phospho-D-glycerate: step 2/3.</text>
</comment>
<evidence type="ECO:0000256" key="8">
    <source>
        <dbReference type="ARBA" id="ARBA00022679"/>
    </source>
</evidence>
<evidence type="ECO:0000256" key="7">
    <source>
        <dbReference type="ARBA" id="ARBA00022605"/>
    </source>
</evidence>
<evidence type="ECO:0000256" key="2">
    <source>
        <dbReference type="ARBA" id="ARBA00005099"/>
    </source>
</evidence>
<accession>A0A382JYB2</accession>
<protein>
    <recommendedName>
        <fullName evidence="4">phosphoserine transaminase</fullName>
        <ecNumber evidence="4">2.6.1.52</ecNumber>
    </recommendedName>
</protein>
<keyword evidence="8" id="KW-0808">Transferase</keyword>
<dbReference type="CDD" id="cd01494">
    <property type="entry name" value="AAT_I"/>
    <property type="match status" value="1"/>
</dbReference>
<dbReference type="Gene3D" id="3.90.1150.10">
    <property type="entry name" value="Aspartate Aminotransferase, domain 1"/>
    <property type="match status" value="1"/>
</dbReference>
<comment type="similarity">
    <text evidence="3">Belongs to the class-V pyridoxal-phosphate-dependent aminotransferase family. SerC subfamily.</text>
</comment>
<keyword evidence="10" id="KW-0718">Serine biosynthesis</keyword>
<dbReference type="InterPro" id="IPR015424">
    <property type="entry name" value="PyrdxlP-dep_Trfase"/>
</dbReference>
<evidence type="ECO:0000256" key="9">
    <source>
        <dbReference type="ARBA" id="ARBA00022898"/>
    </source>
</evidence>
<evidence type="ECO:0000313" key="11">
    <source>
        <dbReference type="EMBL" id="SVC17494.1"/>
    </source>
</evidence>
<gene>
    <name evidence="11" type="ORF">METZ01_LOCUS270348</name>
</gene>
<dbReference type="EMBL" id="UINC01077401">
    <property type="protein sequence ID" value="SVC17494.1"/>
    <property type="molecule type" value="Genomic_DNA"/>
</dbReference>
<evidence type="ECO:0000256" key="1">
    <source>
        <dbReference type="ARBA" id="ARBA00001933"/>
    </source>
</evidence>
<dbReference type="EC" id="2.6.1.52" evidence="4"/>
<evidence type="ECO:0000256" key="3">
    <source>
        <dbReference type="ARBA" id="ARBA00006904"/>
    </source>
</evidence>
<dbReference type="PANTHER" id="PTHR21152:SF40">
    <property type="entry name" value="ALANINE--GLYOXYLATE AMINOTRANSFERASE"/>
    <property type="match status" value="1"/>
</dbReference>
<name>A0A382JYB2_9ZZZZ</name>
<keyword evidence="7" id="KW-0028">Amino-acid biosynthesis</keyword>
<dbReference type="PIRSF" id="PIRSF000525">
    <property type="entry name" value="SerC"/>
    <property type="match status" value="1"/>
</dbReference>
<organism evidence="11">
    <name type="scientific">marine metagenome</name>
    <dbReference type="NCBI Taxonomy" id="408172"/>
    <lineage>
        <taxon>unclassified sequences</taxon>
        <taxon>metagenomes</taxon>
        <taxon>ecological metagenomes</taxon>
    </lineage>
</organism>
<dbReference type="GO" id="GO:0004648">
    <property type="term" value="F:O-phospho-L-serine:2-oxoglutarate aminotransferase activity"/>
    <property type="evidence" value="ECO:0007669"/>
    <property type="project" value="UniProtKB-EC"/>
</dbReference>
<evidence type="ECO:0000256" key="10">
    <source>
        <dbReference type="ARBA" id="ARBA00023299"/>
    </source>
</evidence>
<evidence type="ECO:0000256" key="4">
    <source>
        <dbReference type="ARBA" id="ARBA00013030"/>
    </source>
</evidence>
<dbReference type="Gene3D" id="3.40.640.10">
    <property type="entry name" value="Type I PLP-dependent aspartate aminotransferase-like (Major domain)"/>
    <property type="match status" value="1"/>
</dbReference>
<dbReference type="GO" id="GO:0005777">
    <property type="term" value="C:peroxisome"/>
    <property type="evidence" value="ECO:0007669"/>
    <property type="project" value="TreeGrafter"/>
</dbReference>